<comment type="caution">
    <text evidence="3">The sequence shown here is derived from an EMBL/GenBank/DDBJ whole genome shotgun (WGS) entry which is preliminary data.</text>
</comment>
<evidence type="ECO:0000313" key="3">
    <source>
        <dbReference type="EMBL" id="EFB31731.1"/>
    </source>
</evidence>
<feature type="domain" description="Mannosyl-glycoprotein endo-beta-N-acetylglucosamidase-like" evidence="2">
    <location>
        <begin position="13"/>
        <end position="166"/>
    </location>
</feature>
<dbReference type="STRING" id="649760.HMPREF0971_02011"/>
<dbReference type="GO" id="GO:0035091">
    <property type="term" value="F:phosphatidylinositol binding"/>
    <property type="evidence" value="ECO:0007669"/>
    <property type="project" value="InterPro"/>
</dbReference>
<keyword evidence="1" id="KW-0378">Hydrolase</keyword>
<organism evidence="3 4">
    <name type="scientific">Segatella oris F0302</name>
    <dbReference type="NCBI Taxonomy" id="649760"/>
    <lineage>
        <taxon>Bacteria</taxon>
        <taxon>Pseudomonadati</taxon>
        <taxon>Bacteroidota</taxon>
        <taxon>Bacteroidia</taxon>
        <taxon>Bacteroidales</taxon>
        <taxon>Prevotellaceae</taxon>
        <taxon>Segatella</taxon>
    </lineage>
</organism>
<dbReference type="PANTHER" id="PTHR33308:SF9">
    <property type="entry name" value="PEPTIDOGLYCAN HYDROLASE FLGJ"/>
    <property type="match status" value="1"/>
</dbReference>
<proteinExistence type="predicted"/>
<dbReference type="InterPro" id="IPR051056">
    <property type="entry name" value="Glycosyl_Hydrolase_73"/>
</dbReference>
<dbReference type="HOGENOM" id="CLU_013771_7_0_10"/>
<reference evidence="3 4" key="1">
    <citation type="submission" date="2009-11" db="EMBL/GenBank/DDBJ databases">
        <authorList>
            <person name="Weinstock G."/>
            <person name="Sodergren E."/>
            <person name="Clifton S."/>
            <person name="Fulton L."/>
            <person name="Fulton B."/>
            <person name="Courtney L."/>
            <person name="Fronick C."/>
            <person name="Harrison M."/>
            <person name="Strong C."/>
            <person name="Farmer C."/>
            <person name="Delahaunty K."/>
            <person name="Markovic C."/>
            <person name="Hall O."/>
            <person name="Minx P."/>
            <person name="Tomlinson C."/>
            <person name="Mitreva M."/>
            <person name="Nelson J."/>
            <person name="Hou S."/>
            <person name="Wollam A."/>
            <person name="Pepin K.H."/>
            <person name="Johnson M."/>
            <person name="Bhonagiri V."/>
            <person name="Nash W.E."/>
            <person name="Warren W."/>
            <person name="Chinwalla A."/>
            <person name="Mardis E.R."/>
            <person name="Wilson R.K."/>
        </authorList>
    </citation>
    <scope>NUCLEOTIDE SEQUENCE [LARGE SCALE GENOMIC DNA]</scope>
    <source>
        <strain evidence="3 4">F0302</strain>
    </source>
</reference>
<dbReference type="InterPro" id="IPR036871">
    <property type="entry name" value="PX_dom_sf"/>
</dbReference>
<dbReference type="Gene3D" id="1.10.530.10">
    <property type="match status" value="1"/>
</dbReference>
<protein>
    <submittedName>
        <fullName evidence="3">Mannosyl-glycoprotein endo-beta-N-acetylglucosaminidase</fullName>
    </submittedName>
</protein>
<evidence type="ECO:0000259" key="2">
    <source>
        <dbReference type="Pfam" id="PF01832"/>
    </source>
</evidence>
<gene>
    <name evidence="3" type="ORF">HMPREF0971_02011</name>
</gene>
<dbReference type="EMBL" id="ACUZ02000034">
    <property type="protein sequence ID" value="EFB31731.1"/>
    <property type="molecule type" value="Genomic_DNA"/>
</dbReference>
<accession>D1QSQ0</accession>
<dbReference type="GO" id="GO:0004040">
    <property type="term" value="F:amidase activity"/>
    <property type="evidence" value="ECO:0007669"/>
    <property type="project" value="InterPro"/>
</dbReference>
<sequence length="181" mass="20845">MATEAQRDFARNIYAAAQQATDIAPEFVTAQAILESGWGKSRIGNFNLFGITKGTNWTGKTILVLTHEYFSTPNRTFLPPERVVSVVKCKTPGRWYYTVYRLFKDFDSLADCLREHTRLLQKPGFSDAWPYRKNAEDFARRICDNKGSKYATSPDYLRQILLLIANVRELVKQETESPYFI</sequence>
<dbReference type="SUPFAM" id="SSF64268">
    <property type="entry name" value="PX domain"/>
    <property type="match status" value="1"/>
</dbReference>
<dbReference type="InterPro" id="IPR002901">
    <property type="entry name" value="MGlyc_endo_b_GlcNAc-like_dom"/>
</dbReference>
<dbReference type="Pfam" id="PF01832">
    <property type="entry name" value="Glucosaminidase"/>
    <property type="match status" value="1"/>
</dbReference>
<name>D1QSQ0_9BACT</name>
<evidence type="ECO:0000313" key="4">
    <source>
        <dbReference type="Proteomes" id="UP000004079"/>
    </source>
</evidence>
<dbReference type="Proteomes" id="UP000004079">
    <property type="component" value="Unassembled WGS sequence"/>
</dbReference>
<evidence type="ECO:0000256" key="1">
    <source>
        <dbReference type="ARBA" id="ARBA00022801"/>
    </source>
</evidence>
<dbReference type="RefSeq" id="WP_004373777.1">
    <property type="nucleotide sequence ID" value="NZ_GG703886.1"/>
</dbReference>
<dbReference type="AlphaFoldDB" id="D1QSQ0"/>
<dbReference type="PANTHER" id="PTHR33308">
    <property type="entry name" value="PEPTIDOGLYCAN HYDROLASE FLGJ"/>
    <property type="match status" value="1"/>
</dbReference>